<reference evidence="12" key="1">
    <citation type="thesis" date="2020" institute="ProQuest LLC" country="789 East Eisenhower Parkway, Ann Arbor, MI, USA">
        <title>Comparative Genomics and Chromosome Evolution.</title>
        <authorList>
            <person name="Mudd A.B."/>
        </authorList>
    </citation>
    <scope>NUCLEOTIDE SEQUENCE</scope>
    <source>
        <strain evidence="12">Female2</strain>
        <tissue evidence="12">Blood</tissue>
    </source>
</reference>
<keyword evidence="4" id="KW-0963">Cytoplasm</keyword>
<evidence type="ECO:0000256" key="8">
    <source>
        <dbReference type="ARBA" id="ARBA00023242"/>
    </source>
</evidence>
<dbReference type="GO" id="GO:0005681">
    <property type="term" value="C:spliceosomal complex"/>
    <property type="evidence" value="ECO:0007669"/>
    <property type="project" value="UniProtKB-KW"/>
</dbReference>
<evidence type="ECO:0000256" key="1">
    <source>
        <dbReference type="ARBA" id="ARBA00004123"/>
    </source>
</evidence>
<dbReference type="GO" id="GO:0005737">
    <property type="term" value="C:cytoplasm"/>
    <property type="evidence" value="ECO:0007669"/>
    <property type="project" value="UniProtKB-SubCell"/>
</dbReference>
<dbReference type="AlphaFoldDB" id="A0A8T2J655"/>
<evidence type="ECO:0000256" key="9">
    <source>
        <dbReference type="ARBA" id="ARBA00035304"/>
    </source>
</evidence>
<dbReference type="InterPro" id="IPR029338">
    <property type="entry name" value="TSSC4"/>
</dbReference>
<dbReference type="OrthoDB" id="1906282at2759"/>
<feature type="compositionally biased region" description="Basic and acidic residues" evidence="11">
    <location>
        <begin position="257"/>
        <end position="266"/>
    </location>
</feature>
<keyword evidence="13" id="KW-1185">Reference proteome</keyword>
<evidence type="ECO:0000256" key="11">
    <source>
        <dbReference type="SAM" id="MobiDB-lite"/>
    </source>
</evidence>
<evidence type="ECO:0000256" key="6">
    <source>
        <dbReference type="ARBA" id="ARBA00022728"/>
    </source>
</evidence>
<keyword evidence="7" id="KW-0508">mRNA splicing</keyword>
<dbReference type="GO" id="GO:0006397">
    <property type="term" value="P:mRNA processing"/>
    <property type="evidence" value="ECO:0007669"/>
    <property type="project" value="UniProtKB-KW"/>
</dbReference>
<keyword evidence="6" id="KW-0747">Spliceosome</keyword>
<dbReference type="Proteomes" id="UP000812440">
    <property type="component" value="Chromosome 4"/>
</dbReference>
<organism evidence="12 13">
    <name type="scientific">Hymenochirus boettgeri</name>
    <name type="common">Congo dwarf clawed frog</name>
    <dbReference type="NCBI Taxonomy" id="247094"/>
    <lineage>
        <taxon>Eukaryota</taxon>
        <taxon>Metazoa</taxon>
        <taxon>Chordata</taxon>
        <taxon>Craniata</taxon>
        <taxon>Vertebrata</taxon>
        <taxon>Euteleostomi</taxon>
        <taxon>Amphibia</taxon>
        <taxon>Batrachia</taxon>
        <taxon>Anura</taxon>
        <taxon>Pipoidea</taxon>
        <taxon>Pipidae</taxon>
        <taxon>Pipinae</taxon>
        <taxon>Hymenochirus</taxon>
    </lineage>
</organism>
<proteinExistence type="inferred from homology"/>
<feature type="region of interest" description="Disordered" evidence="11">
    <location>
        <begin position="99"/>
        <end position="124"/>
    </location>
</feature>
<feature type="compositionally biased region" description="Acidic residues" evidence="11">
    <location>
        <begin position="49"/>
        <end position="58"/>
    </location>
</feature>
<dbReference type="Pfam" id="PF15264">
    <property type="entry name" value="TSSC4"/>
    <property type="match status" value="1"/>
</dbReference>
<name>A0A8T2J655_9PIPI</name>
<comment type="caution">
    <text evidence="12">The sequence shown here is derived from an EMBL/GenBank/DDBJ whole genome shotgun (WGS) entry which is preliminary data.</text>
</comment>
<sequence length="294" mass="32519">MSVSEGGDMPNEANSSLVSKTCPESCNLTLSDSDPELPDEAEVASISFGEEEEDEDDIRQDGNLMSPVTPFSLKGTDANFSQRSLSIFGDLKEVQRIGGKNLHNPTSTETLGFPSSPDRDSVTNIPKFSLLSENKVSSKSQPVSSLDKKVASLPDYMSHPERWTKYSLEDVPDTSDYTNRSTALNFMAELQQQRDDKKVFDVSSCSYNQDATSCGKSRILFTKPNKASWEGSEKVETSQNLKKKSETWEDEVEEESKDPGDDKDNRTVGFHGVKKRSRKNIRAKADSSGEENSS</sequence>
<comment type="function">
    <text evidence="10">Protein associated with the U5 snRNP, during its maturation and its post-splicing recycling and which is required for spliceosomal tri-snRNP complex assembly in the nucleus. Has a molecular sequestering activity and transiently hinders SNRNP200 binding sites for constitutive splicing factors that intervene later during the assembly of the spliceosome and splicing. Together with its molecular sequestering activity, may also function as a molecular adapter and placeholder, coordinating the assembly of the U5 snRNP and its association with the U4/U6 di-snRNP.</text>
</comment>
<evidence type="ECO:0000256" key="2">
    <source>
        <dbReference type="ARBA" id="ARBA00004496"/>
    </source>
</evidence>
<feature type="region of interest" description="Disordered" evidence="11">
    <location>
        <begin position="1"/>
        <end position="70"/>
    </location>
</feature>
<evidence type="ECO:0000256" key="4">
    <source>
        <dbReference type="ARBA" id="ARBA00022490"/>
    </source>
</evidence>
<dbReference type="PANTHER" id="PTHR13445:SF3">
    <property type="entry name" value="U5 SMALL NUCLEAR RIBONUCLEOPROTEIN TSSC4"/>
    <property type="match status" value="1"/>
</dbReference>
<evidence type="ECO:0000256" key="3">
    <source>
        <dbReference type="ARBA" id="ARBA00010362"/>
    </source>
</evidence>
<feature type="compositionally biased region" description="Acidic residues" evidence="11">
    <location>
        <begin position="33"/>
        <end position="42"/>
    </location>
</feature>
<gene>
    <name evidence="12" type="ORF">GDO86_008725</name>
</gene>
<feature type="compositionally biased region" description="Polar residues" evidence="11">
    <location>
        <begin position="12"/>
        <end position="32"/>
    </location>
</feature>
<feature type="region of interest" description="Disordered" evidence="11">
    <location>
        <begin position="225"/>
        <end position="294"/>
    </location>
</feature>
<comment type="subcellular location">
    <subcellularLocation>
        <location evidence="2">Cytoplasm</location>
    </subcellularLocation>
    <subcellularLocation>
        <location evidence="1">Nucleus</location>
    </subcellularLocation>
</comment>
<comment type="similarity">
    <text evidence="3">Belongs to the TSSC4 family.</text>
</comment>
<dbReference type="PANTHER" id="PTHR13445">
    <property type="entry name" value="TUMOR SUPPRESSING SUBTRANSFERABLE CANDIDATE 4 TSSC4"/>
    <property type="match status" value="1"/>
</dbReference>
<feature type="compositionally biased region" description="Basic residues" evidence="11">
    <location>
        <begin position="272"/>
        <end position="282"/>
    </location>
</feature>
<evidence type="ECO:0000313" key="13">
    <source>
        <dbReference type="Proteomes" id="UP000812440"/>
    </source>
</evidence>
<evidence type="ECO:0000256" key="7">
    <source>
        <dbReference type="ARBA" id="ARBA00023187"/>
    </source>
</evidence>
<dbReference type="GO" id="GO:0008380">
    <property type="term" value="P:RNA splicing"/>
    <property type="evidence" value="ECO:0007669"/>
    <property type="project" value="UniProtKB-KW"/>
</dbReference>
<protein>
    <recommendedName>
        <fullName evidence="9">U5 small nuclear ribonucleoprotein TSSC4</fullName>
    </recommendedName>
</protein>
<dbReference type="EMBL" id="JAACNH010000007">
    <property type="protein sequence ID" value="KAG8438141.1"/>
    <property type="molecule type" value="Genomic_DNA"/>
</dbReference>
<evidence type="ECO:0000256" key="10">
    <source>
        <dbReference type="ARBA" id="ARBA00045970"/>
    </source>
</evidence>
<evidence type="ECO:0000313" key="12">
    <source>
        <dbReference type="EMBL" id="KAG8438141.1"/>
    </source>
</evidence>
<evidence type="ECO:0000256" key="5">
    <source>
        <dbReference type="ARBA" id="ARBA00022664"/>
    </source>
</evidence>
<keyword evidence="8" id="KW-0539">Nucleus</keyword>
<keyword evidence="5" id="KW-0507">mRNA processing</keyword>
<accession>A0A8T2J655</accession>